<reference evidence="4" key="1">
    <citation type="submission" date="2017-04" db="EMBL/GenBank/DDBJ databases">
        <authorList>
            <person name="Varghese N."/>
            <person name="Submissions S."/>
        </authorList>
    </citation>
    <scope>NUCLEOTIDE SEQUENCE [LARGE SCALE GENOMIC DNA]</scope>
    <source>
        <strain evidence="4">VKM Ac-2510</strain>
    </source>
</reference>
<dbReference type="Gene3D" id="3.60.40.10">
    <property type="entry name" value="PPM-type phosphatase domain"/>
    <property type="match status" value="1"/>
</dbReference>
<dbReference type="SMART" id="SM00332">
    <property type="entry name" value="PP2Cc"/>
    <property type="match status" value="1"/>
</dbReference>
<organism evidence="3 4">
    <name type="scientific">Agreia pratensis</name>
    <dbReference type="NCBI Taxonomy" id="150121"/>
    <lineage>
        <taxon>Bacteria</taxon>
        <taxon>Bacillati</taxon>
        <taxon>Actinomycetota</taxon>
        <taxon>Actinomycetes</taxon>
        <taxon>Micrococcales</taxon>
        <taxon>Microbacteriaceae</taxon>
        <taxon>Agreia</taxon>
    </lineage>
</organism>
<dbReference type="Proteomes" id="UP000193244">
    <property type="component" value="Unassembled WGS sequence"/>
</dbReference>
<evidence type="ECO:0000259" key="2">
    <source>
        <dbReference type="PROSITE" id="PS51746"/>
    </source>
</evidence>
<dbReference type="InterPro" id="IPR036457">
    <property type="entry name" value="PPM-type-like_dom_sf"/>
</dbReference>
<dbReference type="AlphaFoldDB" id="A0A1X7I849"/>
<accession>A0A1X7I849</accession>
<gene>
    <name evidence="3" type="ORF">SAMN06296010_0236</name>
</gene>
<feature type="domain" description="PPM-type phosphatase" evidence="2">
    <location>
        <begin position="135"/>
        <end position="393"/>
    </location>
</feature>
<name>A0A1X7I849_9MICO</name>
<dbReference type="InterPro" id="IPR001932">
    <property type="entry name" value="PPM-type_phosphatase-like_dom"/>
</dbReference>
<evidence type="ECO:0000256" key="1">
    <source>
        <dbReference type="SAM" id="MobiDB-lite"/>
    </source>
</evidence>
<dbReference type="SUPFAM" id="SSF81606">
    <property type="entry name" value="PP2C-like"/>
    <property type="match status" value="1"/>
</dbReference>
<proteinExistence type="predicted"/>
<evidence type="ECO:0000313" key="3">
    <source>
        <dbReference type="EMBL" id="SMG10529.1"/>
    </source>
</evidence>
<feature type="region of interest" description="Disordered" evidence="1">
    <location>
        <begin position="1"/>
        <end position="25"/>
    </location>
</feature>
<dbReference type="STRING" id="150121.SAMN06296010_0236"/>
<dbReference type="Pfam" id="PF12773">
    <property type="entry name" value="DZR"/>
    <property type="match status" value="1"/>
</dbReference>
<sequence length="404" mass="42065">MDPLVSDPRIEAAAEGTVEPAADPTLDTVSEPAVEAEAAVPVLCPACGTVNDPDAKFCEECGTQLGELVEVSSDPDSGDDEAGAEPNESTSSTSAPRRACVYCGGSIAEDGYCELCGKPAQSERDHWQEAPAAWVGGVCDRGIRHDINEDAMALAADPQAGEFAVLVVCDGVSSTPGSDKASLAAARAATAHLAAGRQIDVTEGNDDELAQSRWSDRMLEAGERASAAIYEAIGELAARTNPPSCTFAAAVIDGPLVVVGGVGDSRVYWIADSGKSRQLTTDDSWSQEMMAHGMSRQQAESAPQAHSITRWLGADSPDEAPHVVPTYPTGAGWILVCSDGLWNYCSDADDLAELVHRVVGMVGSNPVQVSSSLVDWANEQGGQDNITAALARFDSVVHTPAQPA</sequence>
<keyword evidence="4" id="KW-1185">Reference proteome</keyword>
<dbReference type="OrthoDB" id="9801841at2"/>
<dbReference type="InterPro" id="IPR025874">
    <property type="entry name" value="DZR"/>
</dbReference>
<dbReference type="Pfam" id="PF13672">
    <property type="entry name" value="PP2C_2"/>
    <property type="match status" value="1"/>
</dbReference>
<dbReference type="CDD" id="cd00143">
    <property type="entry name" value="PP2Cc"/>
    <property type="match status" value="1"/>
</dbReference>
<evidence type="ECO:0000313" key="4">
    <source>
        <dbReference type="Proteomes" id="UP000193244"/>
    </source>
</evidence>
<protein>
    <submittedName>
        <fullName evidence="3">Serine/threonine protein phosphatase PrpC</fullName>
    </submittedName>
</protein>
<feature type="region of interest" description="Disordered" evidence="1">
    <location>
        <begin position="70"/>
        <end position="96"/>
    </location>
</feature>
<dbReference type="EMBL" id="FXAY01000001">
    <property type="protein sequence ID" value="SMG10529.1"/>
    <property type="molecule type" value="Genomic_DNA"/>
</dbReference>
<dbReference type="PROSITE" id="PS51746">
    <property type="entry name" value="PPM_2"/>
    <property type="match status" value="1"/>
</dbReference>